<feature type="transmembrane region" description="Helical" evidence="6">
    <location>
        <begin position="225"/>
        <end position="244"/>
    </location>
</feature>
<feature type="transmembrane region" description="Helical" evidence="6">
    <location>
        <begin position="37"/>
        <end position="56"/>
    </location>
</feature>
<feature type="transmembrane region" description="Helical" evidence="6">
    <location>
        <begin position="389"/>
        <end position="412"/>
    </location>
</feature>
<proteinExistence type="predicted"/>
<evidence type="ECO:0000256" key="4">
    <source>
        <dbReference type="ARBA" id="ARBA00022989"/>
    </source>
</evidence>
<evidence type="ECO:0000256" key="3">
    <source>
        <dbReference type="ARBA" id="ARBA00022692"/>
    </source>
</evidence>
<comment type="subcellular location">
    <subcellularLocation>
        <location evidence="1">Cell membrane</location>
        <topology evidence="1">Multi-pass membrane protein</topology>
    </subcellularLocation>
</comment>
<organism evidence="7 8">
    <name type="scientific">Mycoplasmopsis phocirhinis</name>
    <dbReference type="NCBI Taxonomy" id="142650"/>
    <lineage>
        <taxon>Bacteria</taxon>
        <taxon>Bacillati</taxon>
        <taxon>Mycoplasmatota</taxon>
        <taxon>Mycoplasmoidales</taxon>
        <taxon>Metamycoplasmataceae</taxon>
        <taxon>Mycoplasmopsis</taxon>
    </lineage>
</organism>
<keyword evidence="5 6" id="KW-0472">Membrane</keyword>
<dbReference type="Proteomes" id="UP000289326">
    <property type="component" value="Chromosome"/>
</dbReference>
<dbReference type="PANTHER" id="PTHR42770:SF18">
    <property type="entry name" value="ARGININE_AGMATINE ANTIPORTER"/>
    <property type="match status" value="1"/>
</dbReference>
<dbReference type="InterPro" id="IPR050367">
    <property type="entry name" value="APC_superfamily"/>
</dbReference>
<sequence length="564" mass="63689">MNKKFNEKTFIFYGINYIVGFGFIATISSVIKTGQWGILIFALTALIAGGVMLAFARGAQLYGTQIGGSYAYVKEAFPKARPVWFANGWNQFMQAPLFSATTPLFFSGIASLFIKSQQYQLLMQFGSLAFFVILTIISAMSLNVSKKVITATAIVKWIGIAIMFVGIIYLAIRNPHIQLLDKKNLTKVSPYILITSILNFIYSYGGVEGLAGLSSEVNTKNFRRILLSLFGIIIAIYTVFYIIFNFVPQIETNNSNFVAALLHRAFGISGLIVFAISLLFRQITSTVFSMVYYAKTVVPLAQDGFLPYSLAKRDKNGTHRNATIFVTIITVLAMIVFSIIPSLFNVSDRFGTILQAGNLVFFIQYLFAVIAILTISFKNKELKIPMWERIIYIIVATLIAFIALVTLFPPIVGENYDASSIIIISSYLGFVVLGFVVWGIFYAYDKKVSTKRYLTNLNSAKNSFTSNDSSYKLFENVIYTTDYVKLPQLSQNDNLYMLYLKDLENLSPEKAMKQLKTIQNFNFIESHKSVVVVQDFKQFKYKNEFKSFLDKQQTNNLQWVIVEK</sequence>
<feature type="transmembrane region" description="Helical" evidence="6">
    <location>
        <begin position="12"/>
        <end position="31"/>
    </location>
</feature>
<gene>
    <name evidence="7" type="ORF">EG856_03480</name>
</gene>
<keyword evidence="3 6" id="KW-0812">Transmembrane</keyword>
<evidence type="ECO:0000256" key="2">
    <source>
        <dbReference type="ARBA" id="ARBA00022475"/>
    </source>
</evidence>
<dbReference type="PANTHER" id="PTHR42770">
    <property type="entry name" value="AMINO ACID TRANSPORTER-RELATED"/>
    <property type="match status" value="1"/>
</dbReference>
<feature type="transmembrane region" description="Helical" evidence="6">
    <location>
        <begin position="121"/>
        <end position="142"/>
    </location>
</feature>
<dbReference type="KEGG" id="mphi:EG856_03480"/>
<feature type="transmembrane region" description="Helical" evidence="6">
    <location>
        <begin position="322"/>
        <end position="344"/>
    </location>
</feature>
<dbReference type="RefSeq" id="WP_130429728.1">
    <property type="nucleotide sequence ID" value="NZ_CP034841.1"/>
</dbReference>
<keyword evidence="4 6" id="KW-1133">Transmembrane helix</keyword>
<dbReference type="InterPro" id="IPR002293">
    <property type="entry name" value="AA/rel_permease1"/>
</dbReference>
<keyword evidence="8" id="KW-1185">Reference proteome</keyword>
<keyword evidence="2" id="KW-1003">Cell membrane</keyword>
<evidence type="ECO:0000256" key="5">
    <source>
        <dbReference type="ARBA" id="ARBA00023136"/>
    </source>
</evidence>
<feature type="transmembrane region" description="Helical" evidence="6">
    <location>
        <begin position="356"/>
        <end position="377"/>
    </location>
</feature>
<dbReference type="OrthoDB" id="396415at2"/>
<name>A0A4P6MSU1_9BACT</name>
<dbReference type="GO" id="GO:0005886">
    <property type="term" value="C:plasma membrane"/>
    <property type="evidence" value="ECO:0007669"/>
    <property type="project" value="UniProtKB-SubCell"/>
</dbReference>
<dbReference type="EMBL" id="CP034841">
    <property type="protein sequence ID" value="QBF34951.1"/>
    <property type="molecule type" value="Genomic_DNA"/>
</dbReference>
<accession>A0A4P6MSU1</accession>
<evidence type="ECO:0000313" key="7">
    <source>
        <dbReference type="EMBL" id="QBF34951.1"/>
    </source>
</evidence>
<feature type="transmembrane region" description="Helical" evidence="6">
    <location>
        <begin position="418"/>
        <end position="444"/>
    </location>
</feature>
<dbReference type="Gene3D" id="1.20.1740.10">
    <property type="entry name" value="Amino acid/polyamine transporter I"/>
    <property type="match status" value="1"/>
</dbReference>
<feature type="transmembrane region" description="Helical" evidence="6">
    <location>
        <begin position="154"/>
        <end position="172"/>
    </location>
</feature>
<dbReference type="Pfam" id="PF13520">
    <property type="entry name" value="AA_permease_2"/>
    <property type="match status" value="1"/>
</dbReference>
<feature type="transmembrane region" description="Helical" evidence="6">
    <location>
        <begin position="256"/>
        <end position="280"/>
    </location>
</feature>
<dbReference type="GO" id="GO:0022857">
    <property type="term" value="F:transmembrane transporter activity"/>
    <property type="evidence" value="ECO:0007669"/>
    <property type="project" value="InterPro"/>
</dbReference>
<dbReference type="AlphaFoldDB" id="A0A4P6MSU1"/>
<evidence type="ECO:0000256" key="6">
    <source>
        <dbReference type="SAM" id="Phobius"/>
    </source>
</evidence>
<protein>
    <submittedName>
        <fullName evidence="7">APC family permease</fullName>
    </submittedName>
</protein>
<feature type="transmembrane region" description="Helical" evidence="6">
    <location>
        <begin position="192"/>
        <end position="213"/>
    </location>
</feature>
<evidence type="ECO:0000256" key="1">
    <source>
        <dbReference type="ARBA" id="ARBA00004651"/>
    </source>
</evidence>
<reference evidence="7 8" key="1">
    <citation type="submission" date="2019-01" db="EMBL/GenBank/DDBJ databases">
        <title>Complete sequence and annotation of the Mycoplasma phocirhinis strain 852T genome.</title>
        <authorList>
            <person name="Frasca S.Jr."/>
            <person name="Kutish G.F."/>
            <person name="Castellanos Gell J."/>
            <person name="Michaels D.L."/>
            <person name="Brown D.R."/>
        </authorList>
    </citation>
    <scope>NUCLEOTIDE SEQUENCE [LARGE SCALE GENOMIC DNA]</scope>
    <source>
        <strain evidence="7 8">852</strain>
    </source>
</reference>
<feature type="transmembrane region" description="Helical" evidence="6">
    <location>
        <begin position="97"/>
        <end position="115"/>
    </location>
</feature>
<evidence type="ECO:0000313" key="8">
    <source>
        <dbReference type="Proteomes" id="UP000289326"/>
    </source>
</evidence>